<dbReference type="EMBL" id="JAFEJU010000004">
    <property type="protein sequence ID" value="MBT1175361.1"/>
    <property type="molecule type" value="Genomic_DNA"/>
</dbReference>
<dbReference type="PIRSF" id="PIRSF028754">
    <property type="entry name" value="UCP028754"/>
    <property type="match status" value="1"/>
</dbReference>
<dbReference type="SUPFAM" id="SSF159659">
    <property type="entry name" value="Cgl1923-like"/>
    <property type="match status" value="1"/>
</dbReference>
<protein>
    <submittedName>
        <fullName evidence="1">PAC2 family protein</fullName>
    </submittedName>
</protein>
<evidence type="ECO:0000313" key="2">
    <source>
        <dbReference type="Proteomes" id="UP000711736"/>
    </source>
</evidence>
<dbReference type="Pfam" id="PF09754">
    <property type="entry name" value="PAC2"/>
    <property type="match status" value="1"/>
</dbReference>
<dbReference type="InterPro" id="IPR038389">
    <property type="entry name" value="PSMG2_sf"/>
</dbReference>
<dbReference type="InterPro" id="IPR019151">
    <property type="entry name" value="Proteasome_assmbl_chaperone_2"/>
</dbReference>
<dbReference type="Gene3D" id="3.40.50.10900">
    <property type="entry name" value="PAC-like subunit"/>
    <property type="match status" value="1"/>
</dbReference>
<dbReference type="RefSeq" id="WP_214376572.1">
    <property type="nucleotide sequence ID" value="NZ_JAFEJU010000004.1"/>
</dbReference>
<gene>
    <name evidence="1" type="ORF">JS530_07580</name>
</gene>
<comment type="caution">
    <text evidence="1">The sequence shown here is derived from an EMBL/GenBank/DDBJ whole genome shotgun (WGS) entry which is preliminary data.</text>
</comment>
<sequence length="277" mass="30861">MSEEARMPQAVLVAAFEGWNDACQAATNVVRYLVGRYESREIRHISCDGYYDYQVARPMICHAAGYANLIWPQTTFYQIVLDDTHQLFAQIAPEPNYRWRSYCSESLAIAEELDVHQIVTLGSMFSDCPHTRPLPLSVSDGTCQCEGDKEYNGPVGIPTVLDVAAADQGFAHASMWVSIPQYLGSDECAAGTMRLLEALGKRIGFDFDMGDLPAKSDHWKAQASVLVRCNDQLADYVNHLEHDYDLKQQAAAQASLGAPQAEQLVKEAEDFLRNMDQ</sequence>
<dbReference type="InterPro" id="IPR008492">
    <property type="entry name" value="Rv2714-like"/>
</dbReference>
<accession>A0ABS5UXC1</accession>
<dbReference type="Proteomes" id="UP000711736">
    <property type="component" value="Unassembled WGS sequence"/>
</dbReference>
<evidence type="ECO:0000313" key="1">
    <source>
        <dbReference type="EMBL" id="MBT1175361.1"/>
    </source>
</evidence>
<proteinExistence type="predicted"/>
<organism evidence="1 2">
    <name type="scientific">Bifidobacterium colobi</name>
    <dbReference type="NCBI Taxonomy" id="2809026"/>
    <lineage>
        <taxon>Bacteria</taxon>
        <taxon>Bacillati</taxon>
        <taxon>Actinomycetota</taxon>
        <taxon>Actinomycetes</taxon>
        <taxon>Bifidobacteriales</taxon>
        <taxon>Bifidobacteriaceae</taxon>
        <taxon>Bifidobacterium</taxon>
    </lineage>
</organism>
<name>A0ABS5UXC1_9BIFI</name>
<keyword evidence="2" id="KW-1185">Reference proteome</keyword>
<reference evidence="1 2" key="1">
    <citation type="journal article" date="2021" name="Environ. Microbiol.">
        <title>Genetic insights into the dark matter of the mammalian gut microbiota through targeted genome reconstruction.</title>
        <authorList>
            <person name="Lugli G.A."/>
            <person name="Alessandri G."/>
            <person name="Milani C."/>
            <person name="Viappiani A."/>
            <person name="Fontana F."/>
            <person name="Tarracchini C."/>
            <person name="Mancabelli L."/>
            <person name="Argentini C."/>
            <person name="Ruiz L."/>
            <person name="Margolles A."/>
            <person name="van Sinderen D."/>
            <person name="Turroni F."/>
            <person name="Ventura M."/>
        </authorList>
    </citation>
    <scope>NUCLEOTIDE SEQUENCE [LARGE SCALE GENOMIC DNA]</scope>
    <source>
        <strain evidence="1 2">LC6</strain>
    </source>
</reference>